<dbReference type="HAMAP" id="MF_01180">
    <property type="entry name" value="FliT"/>
    <property type="match status" value="1"/>
</dbReference>
<dbReference type="GO" id="GO:1902209">
    <property type="term" value="P:negative regulation of bacterial-type flagellum assembly"/>
    <property type="evidence" value="ECO:0007669"/>
    <property type="project" value="UniProtKB-UniRule"/>
</dbReference>
<comment type="caution">
    <text evidence="7">The sequence shown here is derived from an EMBL/GenBank/DDBJ whole genome shotgun (WGS) entry which is preliminary data.</text>
</comment>
<dbReference type="EMBL" id="JQHM01000001">
    <property type="protein sequence ID" value="KFX07933.1"/>
    <property type="molecule type" value="Genomic_DNA"/>
</dbReference>
<name>A0A093UI77_9GAMM</name>
<comment type="function">
    <text evidence="6">Dual-function protein that regulates the transcription of class 2 flagellar operons and that also acts as an export chaperone for the filament-capping protein FliD. As a transcriptional regulator, acts as an anti-FlhDC factor; it directly binds FlhC, thus inhibiting the binding of the FlhC/FlhD complex to class 2 promoters, resulting in decreased expression of class 2 flagellar operons. As a chaperone, effects FliD transition to the membrane by preventing its premature polymerization, and by directing it to the export apparatus.</text>
</comment>
<dbReference type="InterPro" id="IPR008622">
    <property type="entry name" value="FliT"/>
</dbReference>
<dbReference type="STRING" id="55207.KP22_07515"/>
<keyword evidence="2 6" id="KW-0963">Cytoplasm</keyword>
<evidence type="ECO:0000256" key="2">
    <source>
        <dbReference type="ARBA" id="ARBA00022490"/>
    </source>
</evidence>
<keyword evidence="7" id="KW-0969">Cilium</keyword>
<dbReference type="Pfam" id="PF05400">
    <property type="entry name" value="FliT"/>
    <property type="match status" value="1"/>
</dbReference>
<comment type="similarity">
    <text evidence="6">Belongs to the FliT family.</text>
</comment>
<dbReference type="GO" id="GO:0044781">
    <property type="term" value="P:bacterial-type flagellum organization"/>
    <property type="evidence" value="ECO:0007669"/>
    <property type="project" value="UniProtKB-KW"/>
</dbReference>
<dbReference type="RefSeq" id="WP_039323315.1">
    <property type="nucleotide sequence ID" value="NZ_JAODTE010000009.1"/>
</dbReference>
<evidence type="ECO:0000256" key="6">
    <source>
        <dbReference type="HAMAP-Rule" id="MF_01180"/>
    </source>
</evidence>
<evidence type="ECO:0000256" key="4">
    <source>
        <dbReference type="ARBA" id="ARBA00023186"/>
    </source>
</evidence>
<dbReference type="Proteomes" id="UP000032874">
    <property type="component" value="Unassembled WGS sequence"/>
</dbReference>
<keyword evidence="6" id="KW-0804">Transcription</keyword>
<evidence type="ECO:0000256" key="3">
    <source>
        <dbReference type="ARBA" id="ARBA00022795"/>
    </source>
</evidence>
<sequence length="126" mass="14466">MVSPHRLLKDYQQLLSLSQKILHLAISGQWDTLVEQEIVYVQSVEGLVNMPIPDEIDSVMRLHLRQILQEVMDNEAKVKQLLQKRMDELSSLMGKSLKQKSINTTYGEFADQRLLPGEPLPDETHS</sequence>
<keyword evidence="7" id="KW-0282">Flagellum</keyword>
<feature type="region of interest" description="FliD binding" evidence="6">
    <location>
        <begin position="60"/>
        <end position="98"/>
    </location>
</feature>
<dbReference type="GO" id="GO:0006457">
    <property type="term" value="P:protein folding"/>
    <property type="evidence" value="ECO:0007669"/>
    <property type="project" value="UniProtKB-UniRule"/>
</dbReference>
<dbReference type="GO" id="GO:0005829">
    <property type="term" value="C:cytosol"/>
    <property type="evidence" value="ECO:0007669"/>
    <property type="project" value="UniProtKB-SubCell"/>
</dbReference>
<evidence type="ECO:0000256" key="5">
    <source>
        <dbReference type="ARBA" id="ARBA00093797"/>
    </source>
</evidence>
<keyword evidence="3 6" id="KW-1005">Bacterial flagellum biogenesis</keyword>
<keyword evidence="6" id="KW-0678">Repressor</keyword>
<proteinExistence type="inferred from homology"/>
<reference evidence="7 8" key="1">
    <citation type="submission" date="2014-08" db="EMBL/GenBank/DDBJ databases">
        <title>Genome sequences of NCPPB Pectobacterium isolates.</title>
        <authorList>
            <person name="Glover R.H."/>
            <person name="Sapp M."/>
            <person name="Elphinstone J."/>
        </authorList>
    </citation>
    <scope>NUCLEOTIDE SEQUENCE [LARGE SCALE GENOMIC DNA]</scope>
    <source>
        <strain evidence="7 8">NCPPB 2795</strain>
    </source>
</reference>
<dbReference type="NCBIfam" id="NF007836">
    <property type="entry name" value="PRK10548.1"/>
    <property type="match status" value="1"/>
</dbReference>
<protein>
    <recommendedName>
        <fullName evidence="5 6">Flagellar protein FliT</fullName>
    </recommendedName>
</protein>
<organism evidence="7 8">
    <name type="scientific">Pectobacterium betavasculorum</name>
    <dbReference type="NCBI Taxonomy" id="55207"/>
    <lineage>
        <taxon>Bacteria</taxon>
        <taxon>Pseudomonadati</taxon>
        <taxon>Pseudomonadota</taxon>
        <taxon>Gammaproteobacteria</taxon>
        <taxon>Enterobacterales</taxon>
        <taxon>Pectobacteriaceae</taxon>
        <taxon>Pectobacterium</taxon>
    </lineage>
</organism>
<evidence type="ECO:0000256" key="1">
    <source>
        <dbReference type="ARBA" id="ARBA00004514"/>
    </source>
</evidence>
<feature type="region of interest" description="Required for homodimerization" evidence="6">
    <location>
        <begin position="1"/>
        <end position="50"/>
    </location>
</feature>
<comment type="subcellular location">
    <subcellularLocation>
        <location evidence="1 6">Cytoplasm</location>
        <location evidence="1 6">Cytosol</location>
    </subcellularLocation>
</comment>
<comment type="subunit">
    <text evidence="6">Homodimer. Interacts with FliD and FlhC.</text>
</comment>
<keyword evidence="7" id="KW-0966">Cell projection</keyword>
<keyword evidence="6" id="KW-0805">Transcription regulation</keyword>
<dbReference type="eggNOG" id="ENOG5032ZV7">
    <property type="taxonomic scope" value="Bacteria"/>
</dbReference>
<evidence type="ECO:0000313" key="7">
    <source>
        <dbReference type="EMBL" id="KFX07933.1"/>
    </source>
</evidence>
<keyword evidence="4 6" id="KW-0143">Chaperone</keyword>
<dbReference type="AlphaFoldDB" id="A0A093UI77"/>
<dbReference type="Gene3D" id="1.20.58.380">
    <property type="entry name" value="Flagellar protein flit"/>
    <property type="match status" value="1"/>
</dbReference>
<accession>A0A093UI77</accession>
<gene>
    <name evidence="6" type="primary">fliT</name>
    <name evidence="7" type="ORF">KP22_07515</name>
</gene>
<evidence type="ECO:0000313" key="8">
    <source>
        <dbReference type="Proteomes" id="UP000032874"/>
    </source>
</evidence>